<evidence type="ECO:0000313" key="2">
    <source>
        <dbReference type="EMBL" id="KAB4304783.1"/>
    </source>
</evidence>
<dbReference type="Proteomes" id="UP000436858">
    <property type="component" value="Unassembled WGS sequence"/>
</dbReference>
<dbReference type="Proteomes" id="UP000440614">
    <property type="component" value="Unassembled WGS sequence"/>
</dbReference>
<dbReference type="Proteomes" id="UP000095576">
    <property type="component" value="Unassembled WGS sequence"/>
</dbReference>
<sequence>MVVGAASPEGSIELNRRLSELRAKRLFDHVCGYSPLPDTLKTSVFVGRDWRGLLRLVENDPGMPGKSETVELLQGIVSEVEASGNGENKINELKRLRYGIPYRYMYRNLFPDLRASCLYIWYESKRKSFPAMQVISHLHDTLYLPCKLSPFGGETGGFQSGEKHGPFYMAVKTNMLYDALLVPNIGVEFYVGKNWSLAGNWMYAWWKSDRHHNYWRLYGGDLEVRRWFGRKASEKPLAGHHIGLYGRIFTYDFETGGTGYMGGKPGGTLWDKMNYSVGLEYGYSLPVARRLNLDFVIGVGYWGGEYHKYAPIDGHYVWKETRRRHWFGLTEAEISLVWLLGRGNYNEKKGGRQ</sequence>
<dbReference type="OMA" id="IPLDGHY"/>
<evidence type="ECO:0000313" key="3">
    <source>
        <dbReference type="EMBL" id="KAB4471227.1"/>
    </source>
</evidence>
<accession>A0A174UWQ6</accession>
<evidence type="ECO:0000313" key="5">
    <source>
        <dbReference type="Proteomes" id="UP000436858"/>
    </source>
</evidence>
<evidence type="ECO:0000313" key="4">
    <source>
        <dbReference type="Proteomes" id="UP000095576"/>
    </source>
</evidence>
<dbReference type="EMBL" id="WCSY01000044">
    <property type="protein sequence ID" value="KAB4304783.1"/>
    <property type="molecule type" value="Genomic_DNA"/>
</dbReference>
<reference evidence="5 6" key="2">
    <citation type="journal article" date="2019" name="Nat. Med.">
        <title>A library of human gut bacterial isolates paired with longitudinal multiomics data enables mechanistic microbiome research.</title>
        <authorList>
            <person name="Poyet M."/>
            <person name="Groussin M."/>
            <person name="Gibbons S.M."/>
            <person name="Avila-Pacheco J."/>
            <person name="Jiang X."/>
            <person name="Kearney S.M."/>
            <person name="Perrotta A.R."/>
            <person name="Berdy B."/>
            <person name="Zhao S."/>
            <person name="Lieberman T.D."/>
            <person name="Swanson P.K."/>
            <person name="Smith M."/>
            <person name="Roesemann S."/>
            <person name="Alexander J.E."/>
            <person name="Rich S.A."/>
            <person name="Livny J."/>
            <person name="Vlamakis H."/>
            <person name="Clish C."/>
            <person name="Bullock K."/>
            <person name="Deik A."/>
            <person name="Scott J."/>
            <person name="Pierce K.A."/>
            <person name="Xavier R.J."/>
            <person name="Alm E.J."/>
        </authorList>
    </citation>
    <scope>NUCLEOTIDE SEQUENCE [LARGE SCALE GENOMIC DNA]</scope>
    <source>
        <strain evidence="3 5">BIOML-A162</strain>
        <strain evidence="2 6">BIOML-A188</strain>
    </source>
</reference>
<dbReference type="AlphaFoldDB" id="A0A174UWQ6"/>
<organism evidence="1 4">
    <name type="scientific">Bacteroides thetaiotaomicron</name>
    <dbReference type="NCBI Taxonomy" id="818"/>
    <lineage>
        <taxon>Bacteria</taxon>
        <taxon>Pseudomonadati</taxon>
        <taxon>Bacteroidota</taxon>
        <taxon>Bacteroidia</taxon>
        <taxon>Bacteroidales</taxon>
        <taxon>Bacteroidaceae</taxon>
        <taxon>Bacteroides</taxon>
    </lineage>
</organism>
<dbReference type="RefSeq" id="WP_011109633.1">
    <property type="nucleotide sequence ID" value="NZ_JBLHAE010000033.1"/>
</dbReference>
<dbReference type="EMBL" id="CZAP01000034">
    <property type="protein sequence ID" value="CUQ24348.1"/>
    <property type="molecule type" value="Genomic_DNA"/>
</dbReference>
<dbReference type="Pfam" id="PF12099">
    <property type="entry name" value="DUF3575"/>
    <property type="match status" value="1"/>
</dbReference>
<name>A0A174UWQ6_BACT4</name>
<dbReference type="InterPro" id="IPR021958">
    <property type="entry name" value="DUF3575"/>
</dbReference>
<keyword evidence="1" id="KW-0472">Membrane</keyword>
<protein>
    <submittedName>
        <fullName evidence="2">DUF3575 domain-containing protein</fullName>
    </submittedName>
    <submittedName>
        <fullName evidence="1">Putative exported transmembrane protein</fullName>
    </submittedName>
</protein>
<evidence type="ECO:0000313" key="1">
    <source>
        <dbReference type="EMBL" id="CUQ24348.1"/>
    </source>
</evidence>
<keyword evidence="1" id="KW-0812">Transmembrane</keyword>
<dbReference type="EMBL" id="WCRY01000044">
    <property type="protein sequence ID" value="KAB4471227.1"/>
    <property type="molecule type" value="Genomic_DNA"/>
</dbReference>
<proteinExistence type="predicted"/>
<evidence type="ECO:0000313" key="6">
    <source>
        <dbReference type="Proteomes" id="UP000440614"/>
    </source>
</evidence>
<reference evidence="1 4" key="1">
    <citation type="submission" date="2015-09" db="EMBL/GenBank/DDBJ databases">
        <authorList>
            <consortium name="Pathogen Informatics"/>
        </authorList>
    </citation>
    <scope>NUCLEOTIDE SEQUENCE [LARGE SCALE GENOMIC DNA]</scope>
    <source>
        <strain evidence="1 4">2789STDY5834899</strain>
    </source>
</reference>
<gene>
    <name evidence="1" type="ORF">ERS852511_04898</name>
    <name evidence="3" type="ORF">GAN91_25585</name>
    <name evidence="2" type="ORF">GAO51_27640</name>
</gene>